<evidence type="ECO:0000313" key="4">
    <source>
        <dbReference type="EMBL" id="SPC39641.1"/>
    </source>
</evidence>
<keyword evidence="2" id="KW-0472">Membrane</keyword>
<sequence length="143" mass="16375">MDLAERLKVARRNSGLTQDEVAERLHISRQAISQWETGKSSPDIENIKLLNDIYLVDNLLDSTIRIKQFNFRTLLNRKIILSILAGLLLLFLCFSNKDSFGYQWKCLDGDHYQSNVHILSDTAVDKANAHAAKYGHKVTIFKK</sequence>
<accession>A0A2N9DXU6</accession>
<evidence type="ECO:0000313" key="5">
    <source>
        <dbReference type="Proteomes" id="UP000238739"/>
    </source>
</evidence>
<dbReference type="InterPro" id="IPR001387">
    <property type="entry name" value="Cro/C1-type_HTH"/>
</dbReference>
<reference evidence="4" key="1">
    <citation type="submission" date="2018-01" db="EMBL/GenBank/DDBJ databases">
        <authorList>
            <person name="Chaillou S."/>
        </authorList>
    </citation>
    <scope>NUCLEOTIDE SEQUENCE [LARGE SCALE GENOMIC DNA]</scope>
    <source>
        <strain evidence="4">MFPC41A2801</strain>
    </source>
</reference>
<proteinExistence type="predicted"/>
<dbReference type="GO" id="GO:0003677">
    <property type="term" value="F:DNA binding"/>
    <property type="evidence" value="ECO:0007669"/>
    <property type="project" value="UniProtKB-KW"/>
</dbReference>
<protein>
    <recommendedName>
        <fullName evidence="3">HTH cro/C1-type domain-containing protein</fullName>
    </recommendedName>
</protein>
<evidence type="ECO:0000256" key="2">
    <source>
        <dbReference type="SAM" id="Phobius"/>
    </source>
</evidence>
<dbReference type="RefSeq" id="WP_106483541.1">
    <property type="nucleotide sequence ID" value="NZ_LT984417.1"/>
</dbReference>
<dbReference type="InterPro" id="IPR010982">
    <property type="entry name" value="Lambda_DNA-bd_dom_sf"/>
</dbReference>
<dbReference type="AlphaFoldDB" id="A0A2N9DXU6"/>
<gene>
    <name evidence="4" type="ORF">LFUMFP_460021</name>
</gene>
<comment type="caution">
    <text evidence="4">The sequence shown here is derived from an EMBL/GenBank/DDBJ whole genome shotgun (WGS) entry which is preliminary data.</text>
</comment>
<dbReference type="PANTHER" id="PTHR46558">
    <property type="entry name" value="TRACRIPTIONAL REGULATORY PROTEIN-RELATED-RELATED"/>
    <property type="match status" value="1"/>
</dbReference>
<feature type="domain" description="HTH cro/C1-type" evidence="3">
    <location>
        <begin position="7"/>
        <end position="59"/>
    </location>
</feature>
<evidence type="ECO:0000259" key="3">
    <source>
        <dbReference type="PROSITE" id="PS50943"/>
    </source>
</evidence>
<organism evidence="4 5">
    <name type="scientific">Latilactobacillus fuchuensis</name>
    <dbReference type="NCBI Taxonomy" id="164393"/>
    <lineage>
        <taxon>Bacteria</taxon>
        <taxon>Bacillati</taxon>
        <taxon>Bacillota</taxon>
        <taxon>Bacilli</taxon>
        <taxon>Lactobacillales</taxon>
        <taxon>Lactobacillaceae</taxon>
        <taxon>Latilactobacillus</taxon>
    </lineage>
</organism>
<keyword evidence="5" id="KW-1185">Reference proteome</keyword>
<dbReference type="PROSITE" id="PS50943">
    <property type="entry name" value="HTH_CROC1"/>
    <property type="match status" value="1"/>
</dbReference>
<dbReference type="Gene3D" id="1.10.260.40">
    <property type="entry name" value="lambda repressor-like DNA-binding domains"/>
    <property type="match status" value="1"/>
</dbReference>
<keyword evidence="2" id="KW-0812">Transmembrane</keyword>
<dbReference type="SMART" id="SM00530">
    <property type="entry name" value="HTH_XRE"/>
    <property type="match status" value="1"/>
</dbReference>
<feature type="transmembrane region" description="Helical" evidence="2">
    <location>
        <begin position="79"/>
        <end position="95"/>
    </location>
</feature>
<dbReference type="PANTHER" id="PTHR46558:SF13">
    <property type="entry name" value="HTH-TYPE TRANSCRIPTIONAL REGULATOR IMMR"/>
    <property type="match status" value="1"/>
</dbReference>
<dbReference type="Pfam" id="PF01381">
    <property type="entry name" value="HTH_3"/>
    <property type="match status" value="1"/>
</dbReference>
<keyword evidence="2" id="KW-1133">Transmembrane helix</keyword>
<dbReference type="CDD" id="cd00093">
    <property type="entry name" value="HTH_XRE"/>
    <property type="match status" value="1"/>
</dbReference>
<dbReference type="Proteomes" id="UP000238739">
    <property type="component" value="Unassembled WGS sequence"/>
</dbReference>
<dbReference type="EMBL" id="OGVC01000041">
    <property type="protein sequence ID" value="SPC39641.1"/>
    <property type="molecule type" value="Genomic_DNA"/>
</dbReference>
<dbReference type="SUPFAM" id="SSF47413">
    <property type="entry name" value="lambda repressor-like DNA-binding domains"/>
    <property type="match status" value="1"/>
</dbReference>
<keyword evidence="1" id="KW-0238">DNA-binding</keyword>
<evidence type="ECO:0000256" key="1">
    <source>
        <dbReference type="ARBA" id="ARBA00023125"/>
    </source>
</evidence>
<name>A0A2N9DXU6_9LACO</name>